<dbReference type="AlphaFoldDB" id="A0A6A5TSZ3"/>
<dbReference type="EMBL" id="ML976993">
    <property type="protein sequence ID" value="KAF1955771.1"/>
    <property type="molecule type" value="Genomic_DNA"/>
</dbReference>
<accession>A0A6A5TSZ3</accession>
<evidence type="ECO:0000313" key="1">
    <source>
        <dbReference type="EMBL" id="KAF1955771.1"/>
    </source>
</evidence>
<keyword evidence="2" id="KW-1185">Reference proteome</keyword>
<dbReference type="Proteomes" id="UP000800035">
    <property type="component" value="Unassembled WGS sequence"/>
</dbReference>
<organism evidence="1 2">
    <name type="scientific">Byssothecium circinans</name>
    <dbReference type="NCBI Taxonomy" id="147558"/>
    <lineage>
        <taxon>Eukaryota</taxon>
        <taxon>Fungi</taxon>
        <taxon>Dikarya</taxon>
        <taxon>Ascomycota</taxon>
        <taxon>Pezizomycotina</taxon>
        <taxon>Dothideomycetes</taxon>
        <taxon>Pleosporomycetidae</taxon>
        <taxon>Pleosporales</taxon>
        <taxon>Massarineae</taxon>
        <taxon>Massarinaceae</taxon>
        <taxon>Byssothecium</taxon>
    </lineage>
</organism>
<reference evidence="1" key="1">
    <citation type="journal article" date="2020" name="Stud. Mycol.">
        <title>101 Dothideomycetes genomes: a test case for predicting lifestyles and emergence of pathogens.</title>
        <authorList>
            <person name="Haridas S."/>
            <person name="Albert R."/>
            <person name="Binder M."/>
            <person name="Bloem J."/>
            <person name="Labutti K."/>
            <person name="Salamov A."/>
            <person name="Andreopoulos B."/>
            <person name="Baker S."/>
            <person name="Barry K."/>
            <person name="Bills G."/>
            <person name="Bluhm B."/>
            <person name="Cannon C."/>
            <person name="Castanera R."/>
            <person name="Culley D."/>
            <person name="Daum C."/>
            <person name="Ezra D."/>
            <person name="Gonzalez J."/>
            <person name="Henrissat B."/>
            <person name="Kuo A."/>
            <person name="Liang C."/>
            <person name="Lipzen A."/>
            <person name="Lutzoni F."/>
            <person name="Magnuson J."/>
            <person name="Mondo S."/>
            <person name="Nolan M."/>
            <person name="Ohm R."/>
            <person name="Pangilinan J."/>
            <person name="Park H.-J."/>
            <person name="Ramirez L."/>
            <person name="Alfaro M."/>
            <person name="Sun H."/>
            <person name="Tritt A."/>
            <person name="Yoshinaga Y."/>
            <person name="Zwiers L.-H."/>
            <person name="Turgeon B."/>
            <person name="Goodwin S."/>
            <person name="Spatafora J."/>
            <person name="Crous P."/>
            <person name="Grigoriev I."/>
        </authorList>
    </citation>
    <scope>NUCLEOTIDE SEQUENCE</scope>
    <source>
        <strain evidence="1">CBS 675.92</strain>
    </source>
</reference>
<protein>
    <submittedName>
        <fullName evidence="1">Uncharacterized protein</fullName>
    </submittedName>
</protein>
<evidence type="ECO:0000313" key="2">
    <source>
        <dbReference type="Proteomes" id="UP000800035"/>
    </source>
</evidence>
<dbReference type="OrthoDB" id="5391496at2759"/>
<sequence length="244" mass="26509">MASTPTVIYPLTLPALLNYILTTQSDTARTTLIVCSSRDTFLHNLQHGLQHPSEQHGEDAQHLISRLITPTLQNLATARYVKVTFCASVPALLAYLTAYESVGPKRGGSRRATGTGKIVLVNPLSLHAPSPSFSVQGLSKTFAAAVDMAARADALLILAECQRLGHVNEVEDVDMERGEGESRDVDVEVDPWEQEVSILNVSAKKFGSGNSDRAWAGRTVKIKRVAARWFHFHKLSVPEGEAPG</sequence>
<proteinExistence type="predicted"/>
<name>A0A6A5TSZ3_9PLEO</name>
<gene>
    <name evidence="1" type="ORF">CC80DRAFT_78717</name>
</gene>